<sequence length="148" mass="17731">RAKSRTREIDERGRAKSRAREIDERGREKSRAREIDERGRAKSKSRENDYDNLEKSEKTSRNKEFELLLEREKSSRREKTKHEKQDHEKDYSHTSTIKILIEHTKKRKEVLLSPTMTAQDILNHFRNKNVISNDNVWALFEVIKDLNI</sequence>
<keyword evidence="2" id="KW-1185">Reference proteome</keyword>
<reference evidence="1" key="1">
    <citation type="submission" date="2021-06" db="EMBL/GenBank/DDBJ databases">
        <authorList>
            <person name="Kallberg Y."/>
            <person name="Tangrot J."/>
            <person name="Rosling A."/>
        </authorList>
    </citation>
    <scope>NUCLEOTIDE SEQUENCE</scope>
    <source>
        <strain evidence="1">AU212A</strain>
    </source>
</reference>
<evidence type="ECO:0000313" key="2">
    <source>
        <dbReference type="Proteomes" id="UP000789860"/>
    </source>
</evidence>
<protein>
    <submittedName>
        <fullName evidence="1">1479_t:CDS:1</fullName>
    </submittedName>
</protein>
<comment type="caution">
    <text evidence="1">The sequence shown here is derived from an EMBL/GenBank/DDBJ whole genome shotgun (WGS) entry which is preliminary data.</text>
</comment>
<gene>
    <name evidence="1" type="ORF">SCALOS_LOCUS10923</name>
</gene>
<dbReference type="EMBL" id="CAJVPM010043752">
    <property type="protein sequence ID" value="CAG8712426.1"/>
    <property type="molecule type" value="Genomic_DNA"/>
</dbReference>
<dbReference type="Proteomes" id="UP000789860">
    <property type="component" value="Unassembled WGS sequence"/>
</dbReference>
<organism evidence="1 2">
    <name type="scientific">Scutellospora calospora</name>
    <dbReference type="NCBI Taxonomy" id="85575"/>
    <lineage>
        <taxon>Eukaryota</taxon>
        <taxon>Fungi</taxon>
        <taxon>Fungi incertae sedis</taxon>
        <taxon>Mucoromycota</taxon>
        <taxon>Glomeromycotina</taxon>
        <taxon>Glomeromycetes</taxon>
        <taxon>Diversisporales</taxon>
        <taxon>Gigasporaceae</taxon>
        <taxon>Scutellospora</taxon>
    </lineage>
</organism>
<feature type="non-terminal residue" evidence="1">
    <location>
        <position position="1"/>
    </location>
</feature>
<proteinExistence type="predicted"/>
<name>A0ACA9PJJ4_9GLOM</name>
<evidence type="ECO:0000313" key="1">
    <source>
        <dbReference type="EMBL" id="CAG8712426.1"/>
    </source>
</evidence>
<feature type="non-terminal residue" evidence="1">
    <location>
        <position position="148"/>
    </location>
</feature>
<accession>A0ACA9PJJ4</accession>